<dbReference type="GO" id="GO:0045493">
    <property type="term" value="P:xylan catabolic process"/>
    <property type="evidence" value="ECO:0007669"/>
    <property type="project" value="InterPro"/>
</dbReference>
<dbReference type="SUPFAM" id="SSF51445">
    <property type="entry name" value="(Trans)glycosidases"/>
    <property type="match status" value="1"/>
</dbReference>
<protein>
    <submittedName>
        <fullName evidence="4">Probable beta-D-xylosidase 6</fullName>
    </submittedName>
</protein>
<proteinExistence type="evidence at transcript level"/>
<evidence type="ECO:0000256" key="1">
    <source>
        <dbReference type="ARBA" id="ARBA00022801"/>
    </source>
</evidence>
<dbReference type="GO" id="GO:0046556">
    <property type="term" value="F:alpha-L-arabinofuranosidase activity"/>
    <property type="evidence" value="ECO:0007669"/>
    <property type="project" value="TreeGrafter"/>
</dbReference>
<dbReference type="AlphaFoldDB" id="A0A6F9DAT7"/>
<gene>
    <name evidence="4" type="primary">Cuzd1</name>
</gene>
<dbReference type="InterPro" id="IPR044993">
    <property type="entry name" value="BXL"/>
</dbReference>
<dbReference type="InterPro" id="IPR001764">
    <property type="entry name" value="Glyco_hydro_3_N"/>
</dbReference>
<feature type="signal peptide" evidence="2">
    <location>
        <begin position="1"/>
        <end position="20"/>
    </location>
</feature>
<keyword evidence="2" id="KW-0732">Signal</keyword>
<sequence length="291" mass="32200">MDRNVLLGLILVITCNTVCSVNWKHPYGEKLRFIPEGVKEEFPFQNYTLPWKDRINDLVSRLTLDEVILQISRGGASSNGPAPAIDRLGIKPYNWNTECLRGYGLRGEATCFPQPIGLAATFDDNLIKMMSQAVAKEARAKHNQFNKEGNYGDHTGLSCFAPVINIMRHPLWGRNQETYGEDPVLTSIMSDAYVTGLYGGVAEYPAATAVCKHFDVHGGPENIPTTRFGFNAVVSDHDWGTTFLPAFRACLKAGAEGVMCSYNAINGVPSCANKKLLSRFDFMCWLILIVV</sequence>
<dbReference type="GO" id="GO:0031222">
    <property type="term" value="P:arabinan catabolic process"/>
    <property type="evidence" value="ECO:0007669"/>
    <property type="project" value="TreeGrafter"/>
</dbReference>
<dbReference type="InterPro" id="IPR017853">
    <property type="entry name" value="GH"/>
</dbReference>
<organism evidence="4">
    <name type="scientific">Phallusia mammillata</name>
    <dbReference type="NCBI Taxonomy" id="59560"/>
    <lineage>
        <taxon>Eukaryota</taxon>
        <taxon>Metazoa</taxon>
        <taxon>Chordata</taxon>
        <taxon>Tunicata</taxon>
        <taxon>Ascidiacea</taxon>
        <taxon>Phlebobranchia</taxon>
        <taxon>Ascidiidae</taxon>
        <taxon>Phallusia</taxon>
    </lineage>
</organism>
<keyword evidence="1" id="KW-0378">Hydrolase</keyword>
<dbReference type="EMBL" id="LR784258">
    <property type="protein sequence ID" value="CAB3234819.1"/>
    <property type="molecule type" value="mRNA"/>
</dbReference>
<evidence type="ECO:0000256" key="2">
    <source>
        <dbReference type="SAM" id="SignalP"/>
    </source>
</evidence>
<name>A0A6F9DAT7_9ASCI</name>
<feature type="domain" description="Glycoside hydrolase family 3 N-terminal" evidence="3">
    <location>
        <begin position="92"/>
        <end position="278"/>
    </location>
</feature>
<evidence type="ECO:0000313" key="4">
    <source>
        <dbReference type="EMBL" id="CAB3234819.1"/>
    </source>
</evidence>
<accession>A0A6F9DAT7</accession>
<dbReference type="InterPro" id="IPR036962">
    <property type="entry name" value="Glyco_hydro_3_N_sf"/>
</dbReference>
<evidence type="ECO:0000259" key="3">
    <source>
        <dbReference type="Pfam" id="PF00933"/>
    </source>
</evidence>
<dbReference type="PANTHER" id="PTHR42721">
    <property type="entry name" value="SUGAR HYDROLASE-RELATED"/>
    <property type="match status" value="1"/>
</dbReference>
<feature type="chain" id="PRO_5026201015" evidence="2">
    <location>
        <begin position="21"/>
        <end position="291"/>
    </location>
</feature>
<dbReference type="Gene3D" id="3.20.20.300">
    <property type="entry name" value="Glycoside hydrolase, family 3, N-terminal domain"/>
    <property type="match status" value="1"/>
</dbReference>
<dbReference type="Pfam" id="PF00933">
    <property type="entry name" value="Glyco_hydro_3"/>
    <property type="match status" value="1"/>
</dbReference>
<reference evidence="4" key="1">
    <citation type="submission" date="2020-04" db="EMBL/GenBank/DDBJ databases">
        <authorList>
            <person name="Neveu A P."/>
        </authorList>
    </citation>
    <scope>NUCLEOTIDE SEQUENCE</scope>
    <source>
        <tissue evidence="4">Whole embryo</tissue>
    </source>
</reference>
<dbReference type="GO" id="GO:0009044">
    <property type="term" value="F:xylan 1,4-beta-xylosidase activity"/>
    <property type="evidence" value="ECO:0007669"/>
    <property type="project" value="InterPro"/>
</dbReference>
<dbReference type="PANTHER" id="PTHR42721:SF42">
    <property type="entry name" value="FIBRONECTIN TYPE III-LIKE DOMAIN-CONTAINING PROTEIN"/>
    <property type="match status" value="1"/>
</dbReference>